<proteinExistence type="predicted"/>
<name>A0ABX2EF85_9BURK</name>
<sequence length="278" mass="29978">MTVTPHPAAPAASPELIAPDTWLIPHLVPAGEGLLLPVNSMVIRGREPVIVDTGAPAHRASWLDKAFSVVEPEDVRWIFLSHDDGDHTGALFDVLERCPQATLVTNWFSVERLALEKPALPLHRMRWIEPGGSFDAGDRVLQLFRPPVFDGPTSRGLFDPKSGAMWIVDSFACLTPGSLDARELPAELLANCMPALNSAVSPWHAWLDPQVYGRHVDAVEGYGARTVASAHGPVLRGETLDDAFDRLRQMAGASIIPTPGQGLLDQMLVAVMGEGVAA</sequence>
<dbReference type="InterPro" id="IPR036866">
    <property type="entry name" value="RibonucZ/Hydroxyglut_hydro"/>
</dbReference>
<dbReference type="Proteomes" id="UP000737171">
    <property type="component" value="Unassembled WGS sequence"/>
</dbReference>
<feature type="domain" description="Metallo-beta-lactamase" evidence="1">
    <location>
        <begin position="37"/>
        <end position="204"/>
    </location>
</feature>
<protein>
    <submittedName>
        <fullName evidence="2">MBL fold metallo-hydrolase</fullName>
    </submittedName>
</protein>
<dbReference type="SUPFAM" id="SSF56281">
    <property type="entry name" value="Metallo-hydrolase/oxidoreductase"/>
    <property type="match status" value="1"/>
</dbReference>
<dbReference type="EMBL" id="JABRWJ010000003">
    <property type="protein sequence ID" value="NRF67269.1"/>
    <property type="molecule type" value="Genomic_DNA"/>
</dbReference>
<evidence type="ECO:0000259" key="1">
    <source>
        <dbReference type="SMART" id="SM00849"/>
    </source>
</evidence>
<dbReference type="PANTHER" id="PTHR43717">
    <property type="entry name" value="ANAEROBIC NITRIC OXIDE REDUCTASE FLAVORUBREDOXIN"/>
    <property type="match status" value="1"/>
</dbReference>
<gene>
    <name evidence="2" type="ORF">HLB44_09765</name>
</gene>
<dbReference type="InterPro" id="IPR001279">
    <property type="entry name" value="Metallo-B-lactamas"/>
</dbReference>
<evidence type="ECO:0000313" key="3">
    <source>
        <dbReference type="Proteomes" id="UP000737171"/>
    </source>
</evidence>
<dbReference type="RefSeq" id="WP_173122397.1">
    <property type="nucleotide sequence ID" value="NZ_JABRWJ010000003.1"/>
</dbReference>
<dbReference type="PANTHER" id="PTHR43717:SF1">
    <property type="entry name" value="ANAEROBIC NITRIC OXIDE REDUCTASE FLAVORUBREDOXIN"/>
    <property type="match status" value="1"/>
</dbReference>
<evidence type="ECO:0000313" key="2">
    <source>
        <dbReference type="EMBL" id="NRF67269.1"/>
    </source>
</evidence>
<accession>A0ABX2EF85</accession>
<dbReference type="SMART" id="SM00849">
    <property type="entry name" value="Lactamase_B"/>
    <property type="match status" value="1"/>
</dbReference>
<dbReference type="Pfam" id="PF00753">
    <property type="entry name" value="Lactamase_B"/>
    <property type="match status" value="1"/>
</dbReference>
<comment type="caution">
    <text evidence="2">The sequence shown here is derived from an EMBL/GenBank/DDBJ whole genome shotgun (WGS) entry which is preliminary data.</text>
</comment>
<keyword evidence="3" id="KW-1185">Reference proteome</keyword>
<dbReference type="Gene3D" id="3.60.15.10">
    <property type="entry name" value="Ribonuclease Z/Hydroxyacylglutathione hydrolase-like"/>
    <property type="match status" value="1"/>
</dbReference>
<organism evidence="2 3">
    <name type="scientific">Pseudaquabacterium terrae</name>
    <dbReference type="NCBI Taxonomy" id="2732868"/>
    <lineage>
        <taxon>Bacteria</taxon>
        <taxon>Pseudomonadati</taxon>
        <taxon>Pseudomonadota</taxon>
        <taxon>Betaproteobacteria</taxon>
        <taxon>Burkholderiales</taxon>
        <taxon>Sphaerotilaceae</taxon>
        <taxon>Pseudaquabacterium</taxon>
    </lineage>
</organism>
<reference evidence="2 3" key="1">
    <citation type="submission" date="2020-05" db="EMBL/GenBank/DDBJ databases">
        <title>Aquincola sp. isolate from soil.</title>
        <authorList>
            <person name="Han J."/>
            <person name="Kim D.-U."/>
        </authorList>
    </citation>
    <scope>NUCLEOTIDE SEQUENCE [LARGE SCALE GENOMIC DNA]</scope>
    <source>
        <strain evidence="2 3">S2</strain>
    </source>
</reference>